<reference evidence="2" key="1">
    <citation type="journal article" date="2019" name="Int. J. Syst. Evol. Microbiol.">
        <title>The Global Catalogue of Microorganisms (GCM) 10K type strain sequencing project: providing services to taxonomists for standard genome sequencing and annotation.</title>
        <authorList>
            <consortium name="The Broad Institute Genomics Platform"/>
            <consortium name="The Broad Institute Genome Sequencing Center for Infectious Disease"/>
            <person name="Wu L."/>
            <person name="Ma J."/>
        </authorList>
    </citation>
    <scope>NUCLEOTIDE SEQUENCE [LARGE SCALE GENOMIC DNA]</scope>
    <source>
        <strain evidence="2">NBRC 106396</strain>
    </source>
</reference>
<dbReference type="EMBL" id="JBHTCP010000016">
    <property type="protein sequence ID" value="MFC7372156.1"/>
    <property type="molecule type" value="Genomic_DNA"/>
</dbReference>
<evidence type="ECO:0000313" key="1">
    <source>
        <dbReference type="EMBL" id="MFC7372156.1"/>
    </source>
</evidence>
<gene>
    <name evidence="1" type="ORF">ACFQPF_10715</name>
</gene>
<dbReference type="Proteomes" id="UP001596549">
    <property type="component" value="Unassembled WGS sequence"/>
</dbReference>
<sequence>MPKNKLDVSGADQAANQFKEEMAEEFGMFRPAAERDVITPKLVEKARKKTGK</sequence>
<comment type="caution">
    <text evidence="1">The sequence shown here is derived from an EMBL/GenBank/DDBJ whole genome shotgun (WGS) entry which is preliminary data.</text>
</comment>
<accession>A0ABW2NNY1</accession>
<evidence type="ECO:0000313" key="2">
    <source>
        <dbReference type="Proteomes" id="UP001596549"/>
    </source>
</evidence>
<organism evidence="1 2">
    <name type="scientific">Fictibacillus iocasae</name>
    <dbReference type="NCBI Taxonomy" id="2715437"/>
    <lineage>
        <taxon>Bacteria</taxon>
        <taxon>Bacillati</taxon>
        <taxon>Bacillota</taxon>
        <taxon>Bacilli</taxon>
        <taxon>Bacillales</taxon>
        <taxon>Fictibacillaceae</taxon>
        <taxon>Fictibacillus</taxon>
    </lineage>
</organism>
<keyword evidence="2" id="KW-1185">Reference proteome</keyword>
<evidence type="ECO:0008006" key="3">
    <source>
        <dbReference type="Google" id="ProtNLM"/>
    </source>
</evidence>
<proteinExistence type="predicted"/>
<name>A0ABW2NNY1_9BACL</name>
<dbReference type="RefSeq" id="WP_379749436.1">
    <property type="nucleotide sequence ID" value="NZ_JBHTCP010000016.1"/>
</dbReference>
<protein>
    <recommendedName>
        <fullName evidence="3">Small, acid-soluble spore protein, alpha/beta type</fullName>
    </recommendedName>
</protein>